<feature type="transmembrane region" description="Helical" evidence="1">
    <location>
        <begin position="6"/>
        <end position="26"/>
    </location>
</feature>
<dbReference type="EMBL" id="JADCLJ010000025">
    <property type="protein sequence ID" value="MBE4910598.1"/>
    <property type="molecule type" value="Genomic_DNA"/>
</dbReference>
<dbReference type="Proteomes" id="UP001516662">
    <property type="component" value="Unassembled WGS sequence"/>
</dbReference>
<keyword evidence="1" id="KW-0472">Membrane</keyword>
<name>A0ABR9QQ28_9BACI</name>
<keyword evidence="1" id="KW-0812">Transmembrane</keyword>
<reference evidence="2 3" key="1">
    <citation type="submission" date="2020-10" db="EMBL/GenBank/DDBJ databases">
        <title>Bacillus sp. HD4P25, an endophyte from a halophyte.</title>
        <authorList>
            <person name="Sun J.-Q."/>
        </authorList>
    </citation>
    <scope>NUCLEOTIDE SEQUENCE [LARGE SCALE GENOMIC DNA]</scope>
    <source>
        <strain evidence="2 3">YIM 93174</strain>
    </source>
</reference>
<sequence>MVGMWLTTLGLVFFLMITVVFLLYTLKGPLDSRDSYYVDPLPKDQDPPNQK</sequence>
<keyword evidence="1" id="KW-1133">Transmembrane helix</keyword>
<evidence type="ECO:0000256" key="1">
    <source>
        <dbReference type="SAM" id="Phobius"/>
    </source>
</evidence>
<evidence type="ECO:0000313" key="3">
    <source>
        <dbReference type="Proteomes" id="UP001516662"/>
    </source>
</evidence>
<accession>A0ABR9QQ28</accession>
<evidence type="ECO:0000313" key="2">
    <source>
        <dbReference type="EMBL" id="MBE4910598.1"/>
    </source>
</evidence>
<protein>
    <submittedName>
        <fullName evidence="2">Uncharacterized protein</fullName>
    </submittedName>
</protein>
<keyword evidence="3" id="KW-1185">Reference proteome</keyword>
<gene>
    <name evidence="2" type="ORF">IMZ08_21395</name>
</gene>
<dbReference type="RefSeq" id="WP_193539874.1">
    <property type="nucleotide sequence ID" value="NZ_JADCLJ010000025.1"/>
</dbReference>
<organism evidence="2 3">
    <name type="scientific">Litchfieldia luteola</name>
    <dbReference type="NCBI Taxonomy" id="682179"/>
    <lineage>
        <taxon>Bacteria</taxon>
        <taxon>Bacillati</taxon>
        <taxon>Bacillota</taxon>
        <taxon>Bacilli</taxon>
        <taxon>Bacillales</taxon>
        <taxon>Bacillaceae</taxon>
        <taxon>Litchfieldia</taxon>
    </lineage>
</organism>
<comment type="caution">
    <text evidence="2">The sequence shown here is derived from an EMBL/GenBank/DDBJ whole genome shotgun (WGS) entry which is preliminary data.</text>
</comment>
<proteinExistence type="predicted"/>